<proteinExistence type="inferred from homology"/>
<gene>
    <name evidence="2" type="primary">ku</name>
    <name evidence="5" type="ORF">SAMN05421799_10866</name>
</gene>
<dbReference type="PANTHER" id="PTHR41251">
    <property type="entry name" value="NON-HOMOLOGOUS END JOINING PROTEIN KU"/>
    <property type="match status" value="1"/>
</dbReference>
<evidence type="ECO:0000256" key="3">
    <source>
        <dbReference type="SAM" id="MobiDB-lite"/>
    </source>
</evidence>
<dbReference type="STRING" id="252246.SAMN05421799_10866"/>
<comment type="function">
    <text evidence="2">With LigD forms a non-homologous end joining (NHEJ) DNA repair enzyme, which repairs dsDNA breaks with reduced fidelity. Binds linear dsDNA with 5'- and 3'- overhangs but not closed circular dsDNA nor ssDNA. Recruits and stimulates the ligase activity of LigD.</text>
</comment>
<evidence type="ECO:0000313" key="6">
    <source>
        <dbReference type="Proteomes" id="UP000186156"/>
    </source>
</evidence>
<dbReference type="AlphaFoldDB" id="A0A1N7NER6"/>
<keyword evidence="6" id="KW-1185">Reference proteome</keyword>
<protein>
    <recommendedName>
        <fullName evidence="2">Non-homologous end joining protein Ku</fullName>
    </recommendedName>
</protein>
<organism evidence="5 6">
    <name type="scientific">Alicyclobacillus vulcanalis</name>
    <dbReference type="NCBI Taxonomy" id="252246"/>
    <lineage>
        <taxon>Bacteria</taxon>
        <taxon>Bacillati</taxon>
        <taxon>Bacillota</taxon>
        <taxon>Bacilli</taxon>
        <taxon>Bacillales</taxon>
        <taxon>Alicyclobacillaceae</taxon>
        <taxon>Alicyclobacillus</taxon>
    </lineage>
</organism>
<comment type="similarity">
    <text evidence="2">Belongs to the prokaryotic Ku family.</text>
</comment>
<evidence type="ECO:0000256" key="1">
    <source>
        <dbReference type="ARBA" id="ARBA00023125"/>
    </source>
</evidence>
<keyword evidence="1 2" id="KW-0238">DNA-binding</keyword>
<reference evidence="6" key="1">
    <citation type="submission" date="2017-01" db="EMBL/GenBank/DDBJ databases">
        <authorList>
            <person name="Varghese N."/>
            <person name="Submissions S."/>
        </authorList>
    </citation>
    <scope>NUCLEOTIDE SEQUENCE [LARGE SCALE GENOMIC DNA]</scope>
    <source>
        <strain evidence="6">DSM 16176</strain>
    </source>
</reference>
<dbReference type="HAMAP" id="MF_01875">
    <property type="entry name" value="Prokaryotic_Ku"/>
    <property type="match status" value="1"/>
</dbReference>
<keyword evidence="2" id="KW-0233">DNA recombination</keyword>
<dbReference type="GO" id="GO:0006303">
    <property type="term" value="P:double-strand break repair via nonhomologous end joining"/>
    <property type="evidence" value="ECO:0007669"/>
    <property type="project" value="UniProtKB-UniRule"/>
</dbReference>
<dbReference type="Pfam" id="PF02735">
    <property type="entry name" value="Ku"/>
    <property type="match status" value="1"/>
</dbReference>
<dbReference type="PIRSF" id="PIRSF006493">
    <property type="entry name" value="Prok_Ku"/>
    <property type="match status" value="1"/>
</dbReference>
<dbReference type="PANTHER" id="PTHR41251:SF1">
    <property type="entry name" value="NON-HOMOLOGOUS END JOINING PROTEIN KU"/>
    <property type="match status" value="1"/>
</dbReference>
<dbReference type="OrthoDB" id="9795084at2"/>
<dbReference type="GO" id="GO:0003690">
    <property type="term" value="F:double-stranded DNA binding"/>
    <property type="evidence" value="ECO:0007669"/>
    <property type="project" value="UniProtKB-UniRule"/>
</dbReference>
<dbReference type="EMBL" id="FTOO01000008">
    <property type="protein sequence ID" value="SIS96786.1"/>
    <property type="molecule type" value="Genomic_DNA"/>
</dbReference>
<dbReference type="SUPFAM" id="SSF100939">
    <property type="entry name" value="SPOC domain-like"/>
    <property type="match status" value="1"/>
</dbReference>
<comment type="subunit">
    <text evidence="2">Homodimer. Interacts with LigD.</text>
</comment>
<dbReference type="InterPro" id="IPR009187">
    <property type="entry name" value="Prok_Ku"/>
</dbReference>
<evidence type="ECO:0000313" key="5">
    <source>
        <dbReference type="EMBL" id="SIS96786.1"/>
    </source>
</evidence>
<feature type="domain" description="Ku" evidence="4">
    <location>
        <begin position="52"/>
        <end position="183"/>
    </location>
</feature>
<dbReference type="Gene3D" id="2.40.290.10">
    <property type="match status" value="1"/>
</dbReference>
<evidence type="ECO:0000259" key="4">
    <source>
        <dbReference type="SMART" id="SM00559"/>
    </source>
</evidence>
<sequence length="274" mass="30987">MHSMWRGSVSFGLVNIPVRLFKATETGGIHFRQLHKACLTPIAYKKYCPRCEVELGPDEIVRGFEYAKGAFVPVDDEDLREFQGRRAETIDLVQFAEADEIDPMMFQSAYYLAPEASGKKAYRLLWKALRESGRVGVARMTLRSTESLALVRASDLNGNVLVVHALAWPEDVRSTEELPYIREEVDIDANELEVAESLIRQLTKPFSPDDYRDENRARLESWLGERRGELAEQTAGKAGAAEVVDLMEALKKSLQAAQQAEKPREGKRKKRKTS</sequence>
<dbReference type="InterPro" id="IPR006164">
    <property type="entry name" value="DNA_bd_Ku70/Ku80"/>
</dbReference>
<dbReference type="Proteomes" id="UP000186156">
    <property type="component" value="Unassembled WGS sequence"/>
</dbReference>
<feature type="compositionally biased region" description="Basic residues" evidence="3">
    <location>
        <begin position="265"/>
        <end position="274"/>
    </location>
</feature>
<dbReference type="InterPro" id="IPR016194">
    <property type="entry name" value="SPOC-like_C_dom_sf"/>
</dbReference>
<keyword evidence="2" id="KW-0234">DNA repair</keyword>
<dbReference type="GO" id="GO:0006310">
    <property type="term" value="P:DNA recombination"/>
    <property type="evidence" value="ECO:0007669"/>
    <property type="project" value="UniProtKB-KW"/>
</dbReference>
<keyword evidence="2" id="KW-0227">DNA damage</keyword>
<accession>A0A1N7NER6</accession>
<dbReference type="NCBIfam" id="TIGR02772">
    <property type="entry name" value="Ku_bact"/>
    <property type="match status" value="1"/>
</dbReference>
<feature type="region of interest" description="Disordered" evidence="3">
    <location>
        <begin position="254"/>
        <end position="274"/>
    </location>
</feature>
<dbReference type="SMART" id="SM00559">
    <property type="entry name" value="Ku78"/>
    <property type="match status" value="1"/>
</dbReference>
<evidence type="ECO:0000256" key="2">
    <source>
        <dbReference type="HAMAP-Rule" id="MF_01875"/>
    </source>
</evidence>
<name>A0A1N7NER6_9BACL</name>